<feature type="domain" description="Ig-like" evidence="6">
    <location>
        <begin position="304"/>
        <end position="392"/>
    </location>
</feature>
<dbReference type="PANTHER" id="PTHR10075:SF100">
    <property type="entry name" value="FASCICLIN-2"/>
    <property type="match status" value="1"/>
</dbReference>
<evidence type="ECO:0000259" key="6">
    <source>
        <dbReference type="PROSITE" id="PS50835"/>
    </source>
</evidence>
<dbReference type="InterPro" id="IPR007110">
    <property type="entry name" value="Ig-like_dom"/>
</dbReference>
<dbReference type="InterPro" id="IPR013783">
    <property type="entry name" value="Ig-like_fold"/>
</dbReference>
<dbReference type="SUPFAM" id="SSF48726">
    <property type="entry name" value="Immunoglobulin"/>
    <property type="match status" value="5"/>
</dbReference>
<feature type="domain" description="Fibronectin type-III" evidence="7">
    <location>
        <begin position="589"/>
        <end position="688"/>
    </location>
</feature>
<dbReference type="InterPro" id="IPR003961">
    <property type="entry name" value="FN3_dom"/>
</dbReference>
<dbReference type="SMART" id="SM00408">
    <property type="entry name" value="IGc2"/>
    <property type="match status" value="5"/>
</dbReference>
<sequence>MARLVAMMGALLVITVGRSDGTVTLPSTETTAGTGRDPKAACTVTDETFDSWITPSGQRITTSTTGRMTVTVTGDTYTLKIDSVTAQDGGVYRCQGSLNSRSFTLNVNYDVQDAVNLKQTLQMDQKGTLVLDVSGYPQLTYDWTKDGQKVTFGGRITLNPQTGSITFSPVRMIDEGNYTCQVISAELGDHTFDPISARVIDSPQINKYEGDPVNRRLTEGYNNTFHCDIKKGTPKLLVTWYFGWDDTSKKVDTQYDSRYSHPTEEEWTITGVTSADQGKYRCIATNDAGEDSLRFEITQVDVSPLIDPVLTDVTVDEGVNQDLVCKVSGSPQPMVEWQKEGVRYRPQTRTTEGNKVVQTISFASIQRGNGGRYTCKANNGALDSNGKEIIVTQTINLNVNSPPMIDTRSSPTPVYSFIGYQKEVNVACKFSGYPTPLVKMVNMSSGQEVARGNSSASFKITTDSDNDFGTFNCTAENSLGVKHFLVELKVADTPSGPRNLAALETCKSITLKWEAPESNGGLEILRYNVRLTKDDADVRIQSVGASQREVKIDYPFEPDTAYKVYLTAQNDKGYGQQEMLEVTTKKFCLPSRPAITNTELEVETSFTLTWQAPSDDGGDSNLRYKVEWRKKPVTEDTVAKEEDNIGDLSLTIEGLEGLAEYEFKVFAKNSEGYGEPDTRTFIVKQAPKKYTTDDPGPTGEAEASKDSLSSGAVAGIVIAVILIVLVAIDLFCCFFNSCGLFFCCSQALCGGGSGAKKEDYADGKATEMEKKKLAKESDNANV</sequence>
<proteinExistence type="predicted"/>
<dbReference type="SUPFAM" id="SSF49265">
    <property type="entry name" value="Fibronectin type III"/>
    <property type="match status" value="1"/>
</dbReference>
<keyword evidence="4" id="KW-1133">Transmembrane helix</keyword>
<organism evidence="8 9">
    <name type="scientific">Porites lobata</name>
    <dbReference type="NCBI Taxonomy" id="104759"/>
    <lineage>
        <taxon>Eukaryota</taxon>
        <taxon>Metazoa</taxon>
        <taxon>Cnidaria</taxon>
        <taxon>Anthozoa</taxon>
        <taxon>Hexacorallia</taxon>
        <taxon>Scleractinia</taxon>
        <taxon>Fungiina</taxon>
        <taxon>Poritidae</taxon>
        <taxon>Porites</taxon>
    </lineage>
</organism>
<evidence type="ECO:0000256" key="5">
    <source>
        <dbReference type="SAM" id="SignalP"/>
    </source>
</evidence>
<keyword evidence="4" id="KW-0812">Transmembrane</keyword>
<feature type="domain" description="Ig-like" evidence="6">
    <location>
        <begin position="203"/>
        <end position="298"/>
    </location>
</feature>
<dbReference type="Pfam" id="PF00041">
    <property type="entry name" value="fn3"/>
    <property type="match status" value="2"/>
</dbReference>
<dbReference type="CDD" id="cd00096">
    <property type="entry name" value="Ig"/>
    <property type="match status" value="2"/>
</dbReference>
<dbReference type="Pfam" id="PF07679">
    <property type="entry name" value="I-set"/>
    <property type="match status" value="3"/>
</dbReference>
<dbReference type="Proteomes" id="UP001159405">
    <property type="component" value="Unassembled WGS sequence"/>
</dbReference>
<feature type="transmembrane region" description="Helical" evidence="4">
    <location>
        <begin position="712"/>
        <end position="735"/>
    </location>
</feature>
<evidence type="ECO:0000256" key="4">
    <source>
        <dbReference type="SAM" id="Phobius"/>
    </source>
</evidence>
<keyword evidence="9" id="KW-1185">Reference proteome</keyword>
<dbReference type="Gene3D" id="2.60.40.10">
    <property type="entry name" value="Immunoglobulins"/>
    <property type="match status" value="7"/>
</dbReference>
<evidence type="ECO:0000313" key="9">
    <source>
        <dbReference type="Proteomes" id="UP001159405"/>
    </source>
</evidence>
<feature type="domain" description="Ig-like" evidence="6">
    <location>
        <begin position="128"/>
        <end position="196"/>
    </location>
</feature>
<dbReference type="EMBL" id="CALNXK010000171">
    <property type="protein sequence ID" value="CAH3172260.1"/>
    <property type="molecule type" value="Genomic_DNA"/>
</dbReference>
<feature type="domain" description="Ig-like" evidence="6">
    <location>
        <begin position="21"/>
        <end position="104"/>
    </location>
</feature>
<keyword evidence="5" id="KW-0732">Signal</keyword>
<dbReference type="InterPro" id="IPR036179">
    <property type="entry name" value="Ig-like_dom_sf"/>
</dbReference>
<feature type="domain" description="Fibronectin type-III" evidence="7">
    <location>
        <begin position="493"/>
        <end position="587"/>
    </location>
</feature>
<dbReference type="CDD" id="cd00063">
    <property type="entry name" value="FN3"/>
    <property type="match status" value="2"/>
</dbReference>
<dbReference type="SMART" id="SM00060">
    <property type="entry name" value="FN3"/>
    <property type="match status" value="2"/>
</dbReference>
<gene>
    <name evidence="8" type="ORF">PLOB_00012785</name>
</gene>
<dbReference type="InterPro" id="IPR003599">
    <property type="entry name" value="Ig_sub"/>
</dbReference>
<keyword evidence="2" id="KW-0393">Immunoglobulin domain</keyword>
<dbReference type="PROSITE" id="PS50853">
    <property type="entry name" value="FN3"/>
    <property type="match status" value="2"/>
</dbReference>
<feature type="chain" id="PRO_5047048143" evidence="5">
    <location>
        <begin position="22"/>
        <end position="782"/>
    </location>
</feature>
<keyword evidence="1" id="KW-0677">Repeat</keyword>
<evidence type="ECO:0000256" key="1">
    <source>
        <dbReference type="ARBA" id="ARBA00022737"/>
    </source>
</evidence>
<evidence type="ECO:0000256" key="2">
    <source>
        <dbReference type="ARBA" id="ARBA00023319"/>
    </source>
</evidence>
<keyword evidence="4" id="KW-0472">Membrane</keyword>
<accession>A0ABN8R2G2</accession>
<dbReference type="PANTHER" id="PTHR10075">
    <property type="entry name" value="BASIGIN RELATED"/>
    <property type="match status" value="1"/>
</dbReference>
<feature type="signal peptide" evidence="5">
    <location>
        <begin position="1"/>
        <end position="21"/>
    </location>
</feature>
<protein>
    <submittedName>
        <fullName evidence="8">Uncharacterized protein</fullName>
    </submittedName>
</protein>
<feature type="region of interest" description="Disordered" evidence="3">
    <location>
        <begin position="684"/>
        <end position="705"/>
    </location>
</feature>
<dbReference type="PROSITE" id="PS50835">
    <property type="entry name" value="IG_LIKE"/>
    <property type="match status" value="4"/>
</dbReference>
<evidence type="ECO:0000259" key="7">
    <source>
        <dbReference type="PROSITE" id="PS50853"/>
    </source>
</evidence>
<evidence type="ECO:0000313" key="8">
    <source>
        <dbReference type="EMBL" id="CAH3172260.1"/>
    </source>
</evidence>
<dbReference type="SMART" id="SM00409">
    <property type="entry name" value="IG"/>
    <property type="match status" value="5"/>
</dbReference>
<dbReference type="InterPro" id="IPR003598">
    <property type="entry name" value="Ig_sub2"/>
</dbReference>
<dbReference type="InterPro" id="IPR013098">
    <property type="entry name" value="Ig_I-set"/>
</dbReference>
<name>A0ABN8R2G2_9CNID</name>
<evidence type="ECO:0000256" key="3">
    <source>
        <dbReference type="SAM" id="MobiDB-lite"/>
    </source>
</evidence>
<dbReference type="InterPro" id="IPR036116">
    <property type="entry name" value="FN3_sf"/>
</dbReference>
<comment type="caution">
    <text evidence="8">The sequence shown here is derived from an EMBL/GenBank/DDBJ whole genome shotgun (WGS) entry which is preliminary data.</text>
</comment>
<reference evidence="8 9" key="1">
    <citation type="submission" date="2022-05" db="EMBL/GenBank/DDBJ databases">
        <authorList>
            <consortium name="Genoscope - CEA"/>
            <person name="William W."/>
        </authorList>
    </citation>
    <scope>NUCLEOTIDE SEQUENCE [LARGE SCALE GENOMIC DNA]</scope>
</reference>